<dbReference type="Proteomes" id="UP000694562">
    <property type="component" value="Unplaced"/>
</dbReference>
<feature type="domain" description="DOP1 N-terminal" evidence="8">
    <location>
        <begin position="11"/>
        <end position="295"/>
    </location>
</feature>
<feature type="compositionally biased region" description="Basic and acidic residues" evidence="7">
    <location>
        <begin position="1295"/>
        <end position="1304"/>
    </location>
</feature>
<feature type="region of interest" description="Disordered" evidence="7">
    <location>
        <begin position="616"/>
        <end position="640"/>
    </location>
</feature>
<feature type="region of interest" description="Disordered" evidence="7">
    <location>
        <begin position="567"/>
        <end position="590"/>
    </location>
</feature>
<evidence type="ECO:0000259" key="11">
    <source>
        <dbReference type="Pfam" id="PF24601"/>
    </source>
</evidence>
<evidence type="ECO:0000256" key="5">
    <source>
        <dbReference type="ARBA" id="ARBA00023136"/>
    </source>
</evidence>
<feature type="domain" description="DOP1-like middle TPR" evidence="9">
    <location>
        <begin position="319"/>
        <end position="534"/>
    </location>
</feature>
<evidence type="ECO:0000256" key="6">
    <source>
        <dbReference type="ARBA" id="ARBA00046326"/>
    </source>
</evidence>
<dbReference type="Pfam" id="PF04118">
    <property type="entry name" value="Dopey_N"/>
    <property type="match status" value="1"/>
</dbReference>
<feature type="domain" description="DOP1-like C-terminal" evidence="10">
    <location>
        <begin position="1893"/>
        <end position="2393"/>
    </location>
</feature>
<feature type="compositionally biased region" description="Low complexity" evidence="7">
    <location>
        <begin position="623"/>
        <end position="640"/>
    </location>
</feature>
<dbReference type="InterPro" id="IPR056457">
    <property type="entry name" value="DOP1_C"/>
</dbReference>
<proteinExistence type="inferred from homology"/>
<feature type="region of interest" description="Disordered" evidence="7">
    <location>
        <begin position="1188"/>
        <end position="1304"/>
    </location>
</feature>
<feature type="compositionally biased region" description="Polar residues" evidence="7">
    <location>
        <begin position="1224"/>
        <end position="1247"/>
    </location>
</feature>
<feature type="compositionally biased region" description="Low complexity" evidence="7">
    <location>
        <begin position="1189"/>
        <end position="1210"/>
    </location>
</feature>
<dbReference type="PANTHER" id="PTHR14042">
    <property type="entry name" value="DOPEY-RELATED"/>
    <property type="match status" value="1"/>
</dbReference>
<evidence type="ECO:0000259" key="10">
    <source>
        <dbReference type="Pfam" id="PF24598"/>
    </source>
</evidence>
<reference evidence="12" key="2">
    <citation type="submission" date="2025-09" db="UniProtKB">
        <authorList>
            <consortium name="Ensembl"/>
        </authorList>
    </citation>
    <scope>IDENTIFICATION</scope>
</reference>
<evidence type="ECO:0000256" key="1">
    <source>
        <dbReference type="ARBA" id="ARBA00004395"/>
    </source>
</evidence>
<protein>
    <submittedName>
        <fullName evidence="12">DOP1 leucine zipper like protein A</fullName>
    </submittedName>
</protein>
<evidence type="ECO:0000313" key="12">
    <source>
        <dbReference type="Ensembl" id="ENSFTIP00000000912.1"/>
    </source>
</evidence>
<dbReference type="InterPro" id="IPR007249">
    <property type="entry name" value="DOP1_N"/>
</dbReference>
<feature type="compositionally biased region" description="Basic and acidic residues" evidence="7">
    <location>
        <begin position="1265"/>
        <end position="1281"/>
    </location>
</feature>
<dbReference type="InterPro" id="IPR040314">
    <property type="entry name" value="DOP1"/>
</dbReference>
<dbReference type="Pfam" id="PF24601">
    <property type="entry name" value="TPR_DOP1"/>
    <property type="match status" value="1"/>
</dbReference>
<name>A0A8C4XJ96_FALTI</name>
<dbReference type="InterPro" id="IPR056458">
    <property type="entry name" value="TPR_DOP1_M"/>
</dbReference>
<dbReference type="OMA" id="LHHGCNF"/>
<dbReference type="Pfam" id="PF24597">
    <property type="entry name" value="TPR_DOP1_M"/>
    <property type="match status" value="1"/>
</dbReference>
<keyword evidence="13" id="KW-1185">Reference proteome</keyword>
<dbReference type="GO" id="GO:0005802">
    <property type="term" value="C:trans-Golgi network"/>
    <property type="evidence" value="ECO:0007669"/>
    <property type="project" value="TreeGrafter"/>
</dbReference>
<dbReference type="GO" id="GO:0006895">
    <property type="term" value="P:Golgi to endosome transport"/>
    <property type="evidence" value="ECO:0007669"/>
    <property type="project" value="InterPro"/>
</dbReference>
<evidence type="ECO:0000313" key="13">
    <source>
        <dbReference type="Proteomes" id="UP000694562"/>
    </source>
</evidence>
<dbReference type="InterPro" id="IPR056459">
    <property type="entry name" value="TPR_DOP1"/>
</dbReference>
<dbReference type="PANTHER" id="PTHR14042:SF22">
    <property type="entry name" value="PROTEIN DOPEY-1"/>
    <property type="match status" value="1"/>
</dbReference>
<accession>A0A8C4XJ96</accession>
<keyword evidence="5" id="KW-0472">Membrane</keyword>
<keyword evidence="3" id="KW-0653">Protein transport</keyword>
<keyword evidence="4" id="KW-0333">Golgi apparatus</keyword>
<keyword evidence="2" id="KW-0813">Transport</keyword>
<comment type="subcellular location">
    <subcellularLocation>
        <location evidence="1">Golgi apparatus membrane</location>
        <topology evidence="1">Peripheral membrane protein</topology>
    </subcellularLocation>
</comment>
<comment type="similarity">
    <text evidence="6">Belongs to the DOP1 family.</text>
</comment>
<dbReference type="GO" id="GO:0005768">
    <property type="term" value="C:endosome"/>
    <property type="evidence" value="ECO:0007669"/>
    <property type="project" value="TreeGrafter"/>
</dbReference>
<dbReference type="GO" id="GO:0015031">
    <property type="term" value="P:protein transport"/>
    <property type="evidence" value="ECO:0007669"/>
    <property type="project" value="UniProtKB-KW"/>
</dbReference>
<dbReference type="Pfam" id="PF24598">
    <property type="entry name" value="DOP1_C"/>
    <property type="match status" value="1"/>
</dbReference>
<feature type="domain" description="DOP1-like TPR" evidence="11">
    <location>
        <begin position="1353"/>
        <end position="1727"/>
    </location>
</feature>
<evidence type="ECO:0000256" key="7">
    <source>
        <dbReference type="SAM" id="MobiDB-lite"/>
    </source>
</evidence>
<organism evidence="12 13">
    <name type="scientific">Falco tinnunculus</name>
    <name type="common">Common kestrel</name>
    <dbReference type="NCBI Taxonomy" id="100819"/>
    <lineage>
        <taxon>Eukaryota</taxon>
        <taxon>Metazoa</taxon>
        <taxon>Chordata</taxon>
        <taxon>Craniata</taxon>
        <taxon>Vertebrata</taxon>
        <taxon>Euteleostomi</taxon>
        <taxon>Archelosauria</taxon>
        <taxon>Archosauria</taxon>
        <taxon>Dinosauria</taxon>
        <taxon>Saurischia</taxon>
        <taxon>Theropoda</taxon>
        <taxon>Coelurosauria</taxon>
        <taxon>Aves</taxon>
        <taxon>Neognathae</taxon>
        <taxon>Neoaves</taxon>
        <taxon>Telluraves</taxon>
        <taxon>Australaves</taxon>
        <taxon>Falconiformes</taxon>
        <taxon>Falconidae</taxon>
        <taxon>Falco</taxon>
    </lineage>
</organism>
<evidence type="ECO:0000256" key="3">
    <source>
        <dbReference type="ARBA" id="ARBA00022927"/>
    </source>
</evidence>
<dbReference type="GO" id="GO:0005829">
    <property type="term" value="C:cytosol"/>
    <property type="evidence" value="ECO:0007669"/>
    <property type="project" value="GOC"/>
</dbReference>
<sequence>MNTEELELLTDSKYRNYVAAVDKALKNFEYSSEWADLISALGKLNKVLQNNAKYQVVPKKLTIGKRLAQCLHPALPGGVHRKALETYEIIFKIIGPKRLAKDLFLYSSGLFPLLANAAMSVKPTLLSLYEIYYLPLGKTLKPGLQGLLTGILPGLEEGSEYYERTNTLLEKVASAVDQSAFYSALWGSLLTSPAVRLPGITYVLSHLNRKLSMEDQLYIIGSDIELMVEAVSTSVQDTSVLVQRSTLDLILFCFPFHMSQATRPDMIRILSAALHVVLRRDMSLNRRLYAWLLGFDNNGAPIGPRSTRHSNPEEHATYYFNTFSKEMLVQAMVGILQVNGHGEESTLMQDLKPFRILISLLDKPELGPAILEDVLIEVFRTLYTQCKAELELQAEPSFNKDHTQLSSKLRENKKTAELIKTANLLFNSFEPYYMWDYIARWFEECCRRTLHARLQTGPGGGSEQSELPLTNFCLLVDFLLDIVSLETYIEIQTEHLPQLLLRMISALTSHLHTLHLSELTDSLRLCSKILSKVQPPLLSAGTDGILQLPSGHSSSIKEWENKKVPSISLENPNDVFEDGENPPSSRSSESGFTEFVQYQADTTDDIDRALNEGHGAPGIPIIGSTSSETETGSTVGSEETVVQPPSIMTQGTATRSGKTIQKTAMQCCLEYVQQFLTRFINLYIIQSNSLSQPLGAELPVDTTREQGQTTKWDRESRVDAKVKKTNKKKTPKEYLSAFIAACQLYLECSSFPVYIAEGNRTSELHPGKPEVDCEQVQPPLWLQTLMSACKQASDFSVQGVTISLVMDLVGLTQSVALVTGENLNSVETAQPLSPNQGRVAVVIRPPLTQGNLRYMAEKTDFFKHIALTLWDQLGDGTPQHHQKSVELFYQLHNLVPSSSICEDVISQQLTHRDKKVRMEAHAKFAVLWHLTRDLHINKSSSFGRTFDRSLFIMLDSLNSLDGSTWSVGQAWLNQVLQRHDIARVLEPLLLLLLHPKTQRVSVQRVQAECYWTKSPYHPEEENEKHFMQKFSCPVSQGQLIIPKEGNEKQLAMDEMENFSLTVNPLSDRLSLLSTSSETIPMVVSDFDLPDHQAEILQSSDSGCSQSSTGDNISYEVETESLSAQDSSQTLREDSPDEIVQQVVTDLICKVVSGLGEEAEPVKHSLRSEDTSCKFSPLDNSVEVTKNEDQNIQSSQSSLLSNDSSQLLSASTETGLESLEDEISRNNSSPCIAESQQSLSDLTLASTESKSRKRSHSSIQFSFKGKLPEKMSEKETIVKEAGKQPGAKPKVKIAKRKDEEKKKAQTEKLKQTNVFFSDGLDLENWYSCGEGEISEIESDVGSPGMRKSPSFNIHPLYQHVLLYLQLYDSSRTLYAFSAIKAILKTNPSAFVSAISTTSVNNAYTPQLSLLQNLLARHRISVMGKDFYSHIPVDSNHNFRSSMYIEILISLCLYYMRSHYPTHVKVTSQDLIGNRNMQMMSIEILTLLFAELAKVIESSAKGFPSFISDMLSKCKVQKVILHCLLSSIFSAQKWHSEKIAGKNVVAVEEGFSEDSLINFSEDEFDSGSTLQSQLLKVLQRLIVLEHRVMTVPEENETGFDFVITDLEHIGPQQPMTSLQYLHSQPITCQGMFLCAVIRALHQHCACKMHPQWIGLITSTLPYMGKVLQRVVVSVTLQLCRNLDNLIQQYKYETGLSDNRPLWMASVTPPDMVLTLLEGITTIIHYCLLDPSTQYHQLLVNVDQKHLIEARNGILSILHMIMSSVTLLWSILHLADSSEKTTAAAASITTINLGSTKNLRQQILELLGPISMNHGVHFMAAVAFVWNERRQNKNTSRTKVIPTAGEEQLLLVELVRSISVMRTETVIQTVKEVLKQPPAIAKDKKHLSLEVCMLQFFYAYTQRIPVTSLVDSWAALLLLLKDSIQVGLPAPGQFLILGVLNEFIMKNPTLENKKDQRDLQDVTHKIVDAIGAIAGSSLEQTTWLRRNLEVKPSPKIMVDGNNLESDVEDILSPAMETSNITPSVYSVHALTLLSEVLAHLLDMVFYSDEKERVIPLLVNIMHYVVPYLRNHSAHNASSYRACVQLLSSLSGYQYTRRAWKKEAFDLFMDSSFFQMDASCVNHWRAIMDNLMTHDKTTFRDLMTRVAVAQSSSLNLFANRDAELEQRAMLLKRLAFAIFSSEIDQYQKYLPDIQERLVESLRLPQVPTLHSQVFLFFRVLLLRMSPQHLTSLWPTMITELVQVFLLMEQELTADEDISRTSGPSVAGLETTYTGGNGFSTSYNSQRWLNLYLSACKFLDLALALPSENLPQFQMYRWAFIPEASDDSGLEVRRQGTHQREFKPYVVRLAKLLRKKAKKNPEEDSSGKTLSWEPGHLLLTIYTVRSIEQLLPFFNVLSQVFNSKVTSRCVGHSGSPVLYPNCFPNKDIKMENLKTFSSKARQKIEEMVEKDFLEGVIKT</sequence>
<evidence type="ECO:0000256" key="2">
    <source>
        <dbReference type="ARBA" id="ARBA00022448"/>
    </source>
</evidence>
<dbReference type="GO" id="GO:0000139">
    <property type="term" value="C:Golgi membrane"/>
    <property type="evidence" value="ECO:0007669"/>
    <property type="project" value="UniProtKB-SubCell"/>
</dbReference>
<reference evidence="12" key="1">
    <citation type="submission" date="2025-08" db="UniProtKB">
        <authorList>
            <consortium name="Ensembl"/>
        </authorList>
    </citation>
    <scope>IDENTIFICATION</scope>
</reference>
<dbReference type="OrthoDB" id="297643at2759"/>
<dbReference type="Ensembl" id="ENSFTIT00000000962.1">
    <property type="protein sequence ID" value="ENSFTIP00000000912.1"/>
    <property type="gene ID" value="ENSFTIG00000000562.1"/>
</dbReference>
<evidence type="ECO:0000259" key="8">
    <source>
        <dbReference type="Pfam" id="PF04118"/>
    </source>
</evidence>
<evidence type="ECO:0000256" key="4">
    <source>
        <dbReference type="ARBA" id="ARBA00023034"/>
    </source>
</evidence>
<evidence type="ECO:0000259" key="9">
    <source>
        <dbReference type="Pfam" id="PF24597"/>
    </source>
</evidence>